<dbReference type="Pfam" id="PF00884">
    <property type="entry name" value="Sulfatase"/>
    <property type="match status" value="1"/>
</dbReference>
<dbReference type="OrthoDB" id="9777306at2"/>
<gene>
    <name evidence="7" type="ORF">FIC82_001470</name>
</gene>
<keyword evidence="7" id="KW-0808">Transferase</keyword>
<organism evidence="7 8">
    <name type="scientific">Cellulosimicrobium protaetiae</name>
    <dbReference type="NCBI Taxonomy" id="2587808"/>
    <lineage>
        <taxon>Bacteria</taxon>
        <taxon>Bacillati</taxon>
        <taxon>Actinomycetota</taxon>
        <taxon>Actinomycetes</taxon>
        <taxon>Micrococcales</taxon>
        <taxon>Promicromonosporaceae</taxon>
        <taxon>Cellulosimicrobium</taxon>
    </lineage>
</organism>
<keyword evidence="8" id="KW-1185">Reference proteome</keyword>
<evidence type="ECO:0000256" key="4">
    <source>
        <dbReference type="ARBA" id="ARBA00022837"/>
    </source>
</evidence>
<protein>
    <submittedName>
        <fullName evidence="7">Sulfatase-like hydrolase/transferase</fullName>
    </submittedName>
</protein>
<feature type="region of interest" description="Disordered" evidence="5">
    <location>
        <begin position="784"/>
        <end position="824"/>
    </location>
</feature>
<name>A0A6M5UAC6_9MICO</name>
<dbReference type="InterPro" id="IPR000917">
    <property type="entry name" value="Sulfatase_N"/>
</dbReference>
<proteinExistence type="inferred from homology"/>
<dbReference type="Gene3D" id="3.40.720.10">
    <property type="entry name" value="Alkaline Phosphatase, subunit A"/>
    <property type="match status" value="1"/>
</dbReference>
<evidence type="ECO:0000259" key="6">
    <source>
        <dbReference type="Pfam" id="PF00884"/>
    </source>
</evidence>
<dbReference type="PROSITE" id="PS00523">
    <property type="entry name" value="SULFATASE_1"/>
    <property type="match status" value="1"/>
</dbReference>
<dbReference type="InterPro" id="IPR050738">
    <property type="entry name" value="Sulfatase"/>
</dbReference>
<dbReference type="GO" id="GO:0016787">
    <property type="term" value="F:hydrolase activity"/>
    <property type="evidence" value="ECO:0007669"/>
    <property type="project" value="UniProtKB-KW"/>
</dbReference>
<dbReference type="PANTHER" id="PTHR42693">
    <property type="entry name" value="ARYLSULFATASE FAMILY MEMBER"/>
    <property type="match status" value="1"/>
</dbReference>
<dbReference type="Gene3D" id="3.30.1120.10">
    <property type="match status" value="1"/>
</dbReference>
<dbReference type="InterPro" id="IPR024607">
    <property type="entry name" value="Sulfatase_CS"/>
</dbReference>
<dbReference type="EMBL" id="CP052757">
    <property type="protein sequence ID" value="QJW35074.1"/>
    <property type="molecule type" value="Genomic_DNA"/>
</dbReference>
<feature type="compositionally biased region" description="Basic and acidic residues" evidence="5">
    <location>
        <begin position="787"/>
        <end position="824"/>
    </location>
</feature>
<keyword evidence="2" id="KW-0479">Metal-binding</keyword>
<dbReference type="RefSeq" id="WP_154797287.1">
    <property type="nucleotide sequence ID" value="NZ_CP052757.1"/>
</dbReference>
<dbReference type="KEGG" id="cprt:FIC82_001470"/>
<dbReference type="AlphaFoldDB" id="A0A6M5UAC6"/>
<dbReference type="CDD" id="cd16025">
    <property type="entry name" value="PAS_like"/>
    <property type="match status" value="1"/>
</dbReference>
<dbReference type="InterPro" id="IPR017850">
    <property type="entry name" value="Alkaline_phosphatase_core_sf"/>
</dbReference>
<dbReference type="PANTHER" id="PTHR42693:SF43">
    <property type="entry name" value="BLL2667 PROTEIN"/>
    <property type="match status" value="1"/>
</dbReference>
<dbReference type="SUPFAM" id="SSF53649">
    <property type="entry name" value="Alkaline phosphatase-like"/>
    <property type="match status" value="1"/>
</dbReference>
<evidence type="ECO:0000256" key="1">
    <source>
        <dbReference type="ARBA" id="ARBA00008779"/>
    </source>
</evidence>
<keyword evidence="3 7" id="KW-0378">Hydrolase</keyword>
<comment type="similarity">
    <text evidence="1">Belongs to the sulfatase family.</text>
</comment>
<dbReference type="GO" id="GO:0016740">
    <property type="term" value="F:transferase activity"/>
    <property type="evidence" value="ECO:0007669"/>
    <property type="project" value="UniProtKB-KW"/>
</dbReference>
<evidence type="ECO:0000313" key="8">
    <source>
        <dbReference type="Proteomes" id="UP000451354"/>
    </source>
</evidence>
<sequence length="824" mass="89731">MSDEPRRTVVGPPLPAERSLPFPPRRSGSVAGRTIQESTYSPRPPERHLPADAPNIVVILIDDAGPALPTTLGGAVRTPTLDRVRANGIGYNRFHTTAMCSPTRASLLTGRNHHRVGNGQIAELANDWDGYSGHIPKSSATIAEVLRQYGYATGAWGKWHNTPAEETTSSGPFDRWPTGYGFEYFYGFLAGEASQYEPHLVRNTVPTLPPKTPEEGYHLSEDIADDAMRWLREHKANAPDKPFFVYWATGALHGPHHVMKEWADRYAGAFDDGWDVYRERALAGAKAAGWVPEDAELTPRPESLAGWDEIPDDQKAFQARLMEVAAGFGEHADVQAGRLLDEVERLGYGDDTIVVYVWGDNGSSGEGQNGTISELLAQNGIPSTVEQHIAALEELGGLDALGTPATDNQYHAAWAWAGSSPYQGMKLLASHLGGTRNPMFVSWPGRIEPDPVPRTQFHHVVDLVPTLYEILGISHPETVNGVPQDPIDGTSFAYSIDDAGAEGRRRTQYFEIMGSRSIYADGWMASATGPRLPWVQGMPPGIHTWTPDHDPWELYHLDEDWSQAHDLAAEHPEKLAELRELFAIEAARNDVLPVGGGLWVVAMHPEDRISPPYTAWDFAGDTVRVPEFCAPALGNRPNLVEIRLTVPDAADGVLYKLGGSGGGLTCFLLDGVLTYEYNLFLIQRTVVRSASPLAAGDHVVEIETTYVEPRPGGPLRVVLRVDGEEVGTGTVPVSAALLFSANDCLDVGRAYGGPVSRAYADRMPFALDGRIDAVHVEYLPPAGSAGREAHRAISHPRGEDASGHGGKPEDWPADHAGRGERTRR</sequence>
<feature type="domain" description="Sulfatase N-terminal" evidence="6">
    <location>
        <begin position="54"/>
        <end position="473"/>
    </location>
</feature>
<feature type="region of interest" description="Disordered" evidence="5">
    <location>
        <begin position="1"/>
        <end position="49"/>
    </location>
</feature>
<evidence type="ECO:0000313" key="7">
    <source>
        <dbReference type="EMBL" id="QJW35074.1"/>
    </source>
</evidence>
<evidence type="ECO:0000256" key="3">
    <source>
        <dbReference type="ARBA" id="ARBA00022801"/>
    </source>
</evidence>
<dbReference type="GO" id="GO:0046872">
    <property type="term" value="F:metal ion binding"/>
    <property type="evidence" value="ECO:0007669"/>
    <property type="project" value="UniProtKB-KW"/>
</dbReference>
<accession>A0A6M5UAC6</accession>
<reference evidence="8" key="1">
    <citation type="journal article" date="2022" name="Int. J. Syst. Evol. Microbiol.">
        <title>Cellulosimicrobium protaetiae sp. nov., isolated from the gut of the larva of Protaetia brevitarsis seulensis.</title>
        <authorList>
            <person name="Le Han H."/>
            <person name="Nguyen T.T.H."/>
            <person name="Li Z."/>
            <person name="Shin N.R."/>
            <person name="Kim S.G."/>
        </authorList>
    </citation>
    <scope>NUCLEOTIDE SEQUENCE [LARGE SCALE GENOMIC DNA]</scope>
    <source>
        <strain evidence="8">BI34</strain>
    </source>
</reference>
<evidence type="ECO:0000256" key="2">
    <source>
        <dbReference type="ARBA" id="ARBA00022723"/>
    </source>
</evidence>
<keyword evidence="4" id="KW-0106">Calcium</keyword>
<evidence type="ECO:0000256" key="5">
    <source>
        <dbReference type="SAM" id="MobiDB-lite"/>
    </source>
</evidence>
<dbReference type="Proteomes" id="UP000451354">
    <property type="component" value="Chromosome"/>
</dbReference>